<protein>
    <submittedName>
        <fullName evidence="2">Uncharacterized protein</fullName>
    </submittedName>
</protein>
<dbReference type="RefSeq" id="WP_397558644.1">
    <property type="nucleotide sequence ID" value="NZ_JBIQWL010000019.1"/>
</dbReference>
<name>A0ABW7QFS8_9MICO</name>
<comment type="caution">
    <text evidence="2">The sequence shown here is derived from an EMBL/GenBank/DDBJ whole genome shotgun (WGS) entry which is preliminary data.</text>
</comment>
<evidence type="ECO:0000256" key="1">
    <source>
        <dbReference type="SAM" id="Phobius"/>
    </source>
</evidence>
<feature type="transmembrane region" description="Helical" evidence="1">
    <location>
        <begin position="28"/>
        <end position="44"/>
    </location>
</feature>
<dbReference type="Proteomes" id="UP001610861">
    <property type="component" value="Unassembled WGS sequence"/>
</dbReference>
<proteinExistence type="predicted"/>
<keyword evidence="1" id="KW-0472">Membrane</keyword>
<accession>A0ABW7QFS8</accession>
<feature type="transmembrane region" description="Helical" evidence="1">
    <location>
        <begin position="75"/>
        <end position="99"/>
    </location>
</feature>
<evidence type="ECO:0000313" key="2">
    <source>
        <dbReference type="EMBL" id="MFH8253218.1"/>
    </source>
</evidence>
<organism evidence="2 3">
    <name type="scientific">Microbacterium alkaliflavum</name>
    <dbReference type="NCBI Taxonomy" id="3248839"/>
    <lineage>
        <taxon>Bacteria</taxon>
        <taxon>Bacillati</taxon>
        <taxon>Actinomycetota</taxon>
        <taxon>Actinomycetes</taxon>
        <taxon>Micrococcales</taxon>
        <taxon>Microbacteriaceae</taxon>
        <taxon>Microbacterium</taxon>
    </lineage>
</organism>
<keyword evidence="1" id="KW-1133">Transmembrane helix</keyword>
<dbReference type="EMBL" id="JBIQWL010000019">
    <property type="protein sequence ID" value="MFH8253218.1"/>
    <property type="molecule type" value="Genomic_DNA"/>
</dbReference>
<gene>
    <name evidence="2" type="ORF">ACH3VR_22825</name>
</gene>
<keyword evidence="1" id="KW-0812">Transmembrane</keyword>
<keyword evidence="3" id="KW-1185">Reference proteome</keyword>
<reference evidence="2 3" key="1">
    <citation type="submission" date="2024-09" db="EMBL/GenBank/DDBJ databases">
        <authorList>
            <person name="Pan X."/>
        </authorList>
    </citation>
    <scope>NUCLEOTIDE SEQUENCE [LARGE SCALE GENOMIC DNA]</scope>
    <source>
        <strain evidence="2 3">B2969</strain>
    </source>
</reference>
<feature type="transmembrane region" description="Helical" evidence="1">
    <location>
        <begin position="121"/>
        <end position="143"/>
    </location>
</feature>
<evidence type="ECO:0000313" key="3">
    <source>
        <dbReference type="Proteomes" id="UP001610861"/>
    </source>
</evidence>
<sequence length="152" mass="16305">MATLPVLVLLLIPSFVHGGAGDPALAALGGPWINGLFLAAIILMPKINGALDPEVPDWTSSTAMAATGRVWRTRVWFAILAALALLAILAAGQTAAYFIGRFSPAIIDGVLDYGRFLVQEMVVYLFGYVLSLVAYTLIVRALVQPEPKVRKR</sequence>